<dbReference type="InterPro" id="IPR027266">
    <property type="entry name" value="TrmE/GcvT-like"/>
</dbReference>
<accession>A0A7R9CZ26</accession>
<proteinExistence type="predicted"/>
<dbReference type="SUPFAM" id="SSF103025">
    <property type="entry name" value="Folate-binding domain"/>
    <property type="match status" value="1"/>
</dbReference>
<protein>
    <recommendedName>
        <fullName evidence="2">GCVT N-terminal domain-containing protein</fullName>
    </recommendedName>
</protein>
<evidence type="ECO:0000259" key="2">
    <source>
        <dbReference type="Pfam" id="PF01571"/>
    </source>
</evidence>
<dbReference type="Gene3D" id="3.30.1360.120">
    <property type="entry name" value="Probable tRNA modification gtpase trme, domain 1"/>
    <property type="match status" value="1"/>
</dbReference>
<dbReference type="AlphaFoldDB" id="A0A7R9CZ26"/>
<evidence type="ECO:0000256" key="1">
    <source>
        <dbReference type="SAM" id="MobiDB-lite"/>
    </source>
</evidence>
<reference evidence="3" key="1">
    <citation type="submission" date="2020-11" db="EMBL/GenBank/DDBJ databases">
        <authorList>
            <person name="Tran Van P."/>
        </authorList>
    </citation>
    <scope>NUCLEOTIDE SEQUENCE</scope>
</reference>
<dbReference type="Pfam" id="PF01571">
    <property type="entry name" value="GCV_T"/>
    <property type="match status" value="1"/>
</dbReference>
<gene>
    <name evidence="3" type="ORF">TCEB3V08_LOCUS7328</name>
</gene>
<dbReference type="GO" id="GO:0005739">
    <property type="term" value="C:mitochondrion"/>
    <property type="evidence" value="ECO:0007669"/>
    <property type="project" value="TreeGrafter"/>
</dbReference>
<feature type="region of interest" description="Disordered" evidence="1">
    <location>
        <begin position="1"/>
        <end position="29"/>
    </location>
</feature>
<dbReference type="PANTHER" id="PTHR43757">
    <property type="entry name" value="AMINOMETHYLTRANSFERASE"/>
    <property type="match status" value="1"/>
</dbReference>
<dbReference type="InterPro" id="IPR006222">
    <property type="entry name" value="GCVT_N"/>
</dbReference>
<name>A0A7R9CZ26_TIMCR</name>
<feature type="domain" description="GCVT N-terminal" evidence="2">
    <location>
        <begin position="88"/>
        <end position="148"/>
    </location>
</feature>
<dbReference type="EMBL" id="OC319047">
    <property type="protein sequence ID" value="CAD7404108.1"/>
    <property type="molecule type" value="Genomic_DNA"/>
</dbReference>
<sequence length="189" mass="22152">MTYPLDHSRPVSESTNRKSPGDRRDAEEEKIVVARACDEMEENRISNKTLTEQGEEYKTYWKTKDEMDGPNAERHGGKKEDWRNTAKLALHVYTQLIEAGKKYGIRHAGYYAMRAIRVERFYAFWGQDLDTTTTPLECGRSWRVKFDKGKHFIGQEALEKQRSEGVKRMYVQLVLNDHDPEFDVVAMWQ</sequence>
<organism evidence="3">
    <name type="scientific">Timema cristinae</name>
    <name type="common">Walking stick</name>
    <dbReference type="NCBI Taxonomy" id="61476"/>
    <lineage>
        <taxon>Eukaryota</taxon>
        <taxon>Metazoa</taxon>
        <taxon>Ecdysozoa</taxon>
        <taxon>Arthropoda</taxon>
        <taxon>Hexapoda</taxon>
        <taxon>Insecta</taxon>
        <taxon>Pterygota</taxon>
        <taxon>Neoptera</taxon>
        <taxon>Polyneoptera</taxon>
        <taxon>Phasmatodea</taxon>
        <taxon>Timematodea</taxon>
        <taxon>Timematoidea</taxon>
        <taxon>Timematidae</taxon>
        <taxon>Timema</taxon>
    </lineage>
</organism>
<dbReference type="PANTHER" id="PTHR43757:SF15">
    <property type="entry name" value="PYRUVATE DEHYDROGENASE PHOSPHATASE REGULATORY SUBUNIT, MITOCHONDRIAL-LIKE"/>
    <property type="match status" value="1"/>
</dbReference>
<evidence type="ECO:0000313" key="3">
    <source>
        <dbReference type="EMBL" id="CAD7404108.1"/>
    </source>
</evidence>
<dbReference type="InterPro" id="IPR028896">
    <property type="entry name" value="GcvT/YgfZ/DmdA"/>
</dbReference>